<reference evidence="2 3" key="1">
    <citation type="submission" date="2014-03" db="EMBL/GenBank/DDBJ databases">
        <title>Genomics of Bifidobacteria.</title>
        <authorList>
            <person name="Ventura M."/>
            <person name="Milani C."/>
            <person name="Lugli G.A."/>
        </authorList>
    </citation>
    <scope>NUCLEOTIDE SEQUENCE [LARGE SCALE GENOMIC DNA]</scope>
    <source>
        <strain evidence="2 3">LMG 21395</strain>
    </source>
</reference>
<evidence type="ECO:0000313" key="2">
    <source>
        <dbReference type="EMBL" id="KFJ04864.1"/>
    </source>
</evidence>
<feature type="region of interest" description="Disordered" evidence="1">
    <location>
        <begin position="391"/>
        <end position="426"/>
    </location>
</feature>
<feature type="compositionally biased region" description="Low complexity" evidence="1">
    <location>
        <begin position="400"/>
        <end position="411"/>
    </location>
</feature>
<comment type="caution">
    <text evidence="2">The sequence shown here is derived from an EMBL/GenBank/DDBJ whole genome shotgun (WGS) entry which is preliminary data.</text>
</comment>
<proteinExistence type="predicted"/>
<dbReference type="AlphaFoldDB" id="A0A087EAR3"/>
<dbReference type="CDD" id="cd01029">
    <property type="entry name" value="TOPRIM_primases"/>
    <property type="match status" value="1"/>
</dbReference>
<dbReference type="EMBL" id="JGZT01000001">
    <property type="protein sequence ID" value="KFJ04864.1"/>
    <property type="molecule type" value="Genomic_DNA"/>
</dbReference>
<evidence type="ECO:0000313" key="3">
    <source>
        <dbReference type="Proteomes" id="UP000029003"/>
    </source>
</evidence>
<gene>
    <name evidence="2" type="ORF">THER5_1670</name>
</gene>
<organism evidence="2 3">
    <name type="scientific">Bifidobacterium thermacidophilum subsp. thermacidophilum</name>
    <dbReference type="NCBI Taxonomy" id="79262"/>
    <lineage>
        <taxon>Bacteria</taxon>
        <taxon>Bacillati</taxon>
        <taxon>Actinomycetota</taxon>
        <taxon>Actinomycetes</taxon>
        <taxon>Bifidobacteriales</taxon>
        <taxon>Bifidobacteriaceae</taxon>
        <taxon>Bifidobacterium</taxon>
    </lineage>
</organism>
<name>A0A087EAR3_9BIFI</name>
<protein>
    <submittedName>
        <fullName evidence="2">Uncharacterized protein</fullName>
    </submittedName>
</protein>
<dbReference type="Gene3D" id="3.40.1360.10">
    <property type="match status" value="1"/>
</dbReference>
<dbReference type="InterPro" id="IPR034154">
    <property type="entry name" value="TOPRIM_DnaG/twinkle"/>
</dbReference>
<evidence type="ECO:0000256" key="1">
    <source>
        <dbReference type="SAM" id="MobiDB-lite"/>
    </source>
</evidence>
<sequence>MGGERVSGITSIRRVLDAAAGHGLKVRQNHADDYMMQCPLHTPDDDPSVHVTYRDGRTLICDMHDPNDTGLTGQIVEAISLTLNDLYDEPLEAGEPGGYFDNRYDRWIREWAAKQAHSLAGERHTETIAPTVGAPYAMPAPYVPSNTLPALPRQFKDICASLGITEPCCGPVWAECPVCGREGGLQVLYSPYERATLLCCRECGGGRDYADKLMDMLRVPASDYRSNGTEIMAYDTPQGVTYTYPDGAKVHRRPDKRINSTGAAGAHPLWRSHEAAEYMPGHPVFLTEGEKDAATLWAMGYPAMSGIGGAGAFAHRVSLDNIRGALAGATVVAVVDKDESGLKWARQVRDKLAPVVGTLTFVQAHGKAHDTTDTVMTHDMRTEWFDTLLMPASATPPDTPGDTDTGGTPDTDTVHHADTGMGKGMDTDAGSVMDADDDGMDTRVDPDTGFWEAARWLTRIRDTARGQQRSPWLLLCDTMSLVSAALPPNVVTTMNPYSRGGGPLYGYGPVLGHNLFVAAVGNAGEGKGSTYGIARRLFPDLHGALTIQPASGEGVVSSFVKWEQIKAEDGKTANVPVCDHGSVLLRIPEVRNLGAAMGRQNSTLLPTLTSAWSNEDIGGKTRHDETSLTVPSFGYTLNAIVDVQPSNAGILFDGEGTGLPQRFVWSDARDPYGLDHKSGERITPLIGDTSWFPTIDPAVLSRLYQYGSIGRLLEEQDDTGNLHRWAWWDMYPPREAIAYVERRNAETNRHGLADPFMAHTDETRFKVAMLLPFCDPDRTDRHTITSQDWELSGAIMEHSDKVRRECQEQWEAKAVNDAARKARFKRAGERKARETESELKATAAEKVLTFLNKPKNQGRTVDGNTIKNGITQKYREYVADALADLETAGKLECVELRGSLTASIWRLAD</sequence>
<dbReference type="Proteomes" id="UP000029003">
    <property type="component" value="Unassembled WGS sequence"/>
</dbReference>
<accession>A0A087EAR3</accession>